<organism evidence="1 2">
    <name type="scientific">Stieleria maiorica</name>
    <dbReference type="NCBI Taxonomy" id="2795974"/>
    <lineage>
        <taxon>Bacteria</taxon>
        <taxon>Pseudomonadati</taxon>
        <taxon>Planctomycetota</taxon>
        <taxon>Planctomycetia</taxon>
        <taxon>Pirellulales</taxon>
        <taxon>Pirellulaceae</taxon>
        <taxon>Stieleria</taxon>
    </lineage>
</organism>
<dbReference type="AlphaFoldDB" id="A0A5B9MMX7"/>
<reference evidence="1 2" key="1">
    <citation type="submission" date="2019-02" db="EMBL/GenBank/DDBJ databases">
        <title>Planctomycetal bacteria perform biofilm scaping via a novel small molecule.</title>
        <authorList>
            <person name="Jeske O."/>
            <person name="Boedeker C."/>
            <person name="Wiegand S."/>
            <person name="Breitling P."/>
            <person name="Kallscheuer N."/>
            <person name="Jogler M."/>
            <person name="Rohde M."/>
            <person name="Petersen J."/>
            <person name="Medema M.H."/>
            <person name="Surup F."/>
            <person name="Jogler C."/>
        </authorList>
    </citation>
    <scope>NUCLEOTIDE SEQUENCE [LARGE SCALE GENOMIC DNA]</scope>
    <source>
        <strain evidence="1 2">Mal15</strain>
    </source>
</reference>
<dbReference type="KEGG" id="smam:Mal15_68730"/>
<sequence>MKQGNPDRPDLKRTPTVLPRICRLNALRLNALGTTPSIRCRQSGTWGIAIKNSQWSGWVIETRYTESAFRHSYGLGLRFDSVIIVSLRRQLLGIDRF</sequence>
<dbReference type="EMBL" id="CP036264">
    <property type="protein sequence ID" value="QEG02752.1"/>
    <property type="molecule type" value="Genomic_DNA"/>
</dbReference>
<protein>
    <submittedName>
        <fullName evidence="1">Uncharacterized protein</fullName>
    </submittedName>
</protein>
<keyword evidence="2" id="KW-1185">Reference proteome</keyword>
<name>A0A5B9MMX7_9BACT</name>
<gene>
    <name evidence="1" type="ORF">Mal15_68730</name>
</gene>
<evidence type="ECO:0000313" key="2">
    <source>
        <dbReference type="Proteomes" id="UP000321353"/>
    </source>
</evidence>
<evidence type="ECO:0000313" key="1">
    <source>
        <dbReference type="EMBL" id="QEG02752.1"/>
    </source>
</evidence>
<accession>A0A5B9MMX7</accession>
<proteinExistence type="predicted"/>
<dbReference type="Proteomes" id="UP000321353">
    <property type="component" value="Chromosome"/>
</dbReference>